<feature type="domain" description="YcaO" evidence="1">
    <location>
        <begin position="59"/>
        <end position="406"/>
    </location>
</feature>
<evidence type="ECO:0000259" key="1">
    <source>
        <dbReference type="PROSITE" id="PS51664"/>
    </source>
</evidence>
<reference evidence="2" key="2">
    <citation type="journal article" date="2021" name="PeerJ">
        <title>Extensive microbial diversity within the chicken gut microbiome revealed by metagenomics and culture.</title>
        <authorList>
            <person name="Gilroy R."/>
            <person name="Ravi A."/>
            <person name="Getino M."/>
            <person name="Pursley I."/>
            <person name="Horton D.L."/>
            <person name="Alikhan N.F."/>
            <person name="Baker D."/>
            <person name="Gharbi K."/>
            <person name="Hall N."/>
            <person name="Watson M."/>
            <person name="Adriaenssens E.M."/>
            <person name="Foster-Nyarko E."/>
            <person name="Jarju S."/>
            <person name="Secka A."/>
            <person name="Antonio M."/>
            <person name="Oren A."/>
            <person name="Chaudhuri R.R."/>
            <person name="La Ragione R."/>
            <person name="Hildebrand F."/>
            <person name="Pallen M.J."/>
        </authorList>
    </citation>
    <scope>NUCLEOTIDE SEQUENCE</scope>
    <source>
        <strain evidence="2">B1-13419</strain>
    </source>
</reference>
<dbReference type="PANTHER" id="PTHR37809">
    <property type="entry name" value="RIBOSOMAL PROTEIN S12 METHYLTHIOTRANSFERASE ACCESSORY FACTOR YCAO"/>
    <property type="match status" value="1"/>
</dbReference>
<protein>
    <submittedName>
        <fullName evidence="2">YcaO-like family protein</fullName>
    </submittedName>
</protein>
<dbReference type="Pfam" id="PF02624">
    <property type="entry name" value="YcaO"/>
    <property type="match status" value="1"/>
</dbReference>
<dbReference type="NCBIfam" id="TIGR00702">
    <property type="entry name" value="YcaO-type kinase domain"/>
    <property type="match status" value="1"/>
</dbReference>
<sequence>MIAKPYKADTPAGTIRRIKDIIVKYELPVHVAPLGDGQMFCSCRVYLSHDENTSIGTNGKGMNKEYALASGYAEFMERFQNRVIVYPNPANIGETCRFYPDETPYRWNRDEALENIRKFVPRVLPPEGLKAETVEGVSIPFYHVNSRKVENVPYSLIRWVNGSNGMCAGNIREEALIQGFCEIFERYSIQEMYRREIVPPDVPLCVFDGTEIMNRLNELRDTYGMEYHIKDYSLGEGFPVIGLLLFNPDKTKYILHLGADLDPRIALERCYTEIFQGYTAETLTFENDVNACERFDMFNEFKRSLMYGRGRQHESFFTKAPSYIYKGHTTIPIGRNFREDLHNICQWVMAKGYDIYIRDNSFLGFPTLHIVVPGLSEMDHAYCRLNRRISNMQLTENRVNPLYRFATLDEQECIDTIRYISQLDKEAIDLFPRNTNPKNTVNRHLLLMLLHFRLGHKQEVINCLEEYAGWCRSQGRPVRPYYEKMLDILYDRQVSDTQSLDYRIACAFLAHPERALSAIDSPTCFNCSKCPLSDGCRYPLLQEIETISQKAMKDSIPCQDSLNEIFSMS</sequence>
<dbReference type="Gene3D" id="3.30.1330.230">
    <property type="match status" value="1"/>
</dbReference>
<evidence type="ECO:0000313" key="3">
    <source>
        <dbReference type="Proteomes" id="UP000823757"/>
    </source>
</evidence>
<name>A0A9D9INA2_9BACT</name>
<gene>
    <name evidence="2" type="ORF">IAB91_05525</name>
</gene>
<dbReference type="EMBL" id="JADIMD010000083">
    <property type="protein sequence ID" value="MBO8474733.1"/>
    <property type="molecule type" value="Genomic_DNA"/>
</dbReference>
<evidence type="ECO:0000313" key="2">
    <source>
        <dbReference type="EMBL" id="MBO8474733.1"/>
    </source>
</evidence>
<dbReference type="Proteomes" id="UP000823757">
    <property type="component" value="Unassembled WGS sequence"/>
</dbReference>
<organism evidence="2 3">
    <name type="scientific">Candidatus Cryptobacteroides faecigallinarum</name>
    <dbReference type="NCBI Taxonomy" id="2840763"/>
    <lineage>
        <taxon>Bacteria</taxon>
        <taxon>Pseudomonadati</taxon>
        <taxon>Bacteroidota</taxon>
        <taxon>Bacteroidia</taxon>
        <taxon>Bacteroidales</taxon>
        <taxon>Candidatus Cryptobacteroides</taxon>
    </lineage>
</organism>
<dbReference type="InterPro" id="IPR003776">
    <property type="entry name" value="YcaO-like_dom"/>
</dbReference>
<dbReference type="PROSITE" id="PS51664">
    <property type="entry name" value="YCAO"/>
    <property type="match status" value="1"/>
</dbReference>
<comment type="caution">
    <text evidence="2">The sequence shown here is derived from an EMBL/GenBank/DDBJ whole genome shotgun (WGS) entry which is preliminary data.</text>
</comment>
<dbReference type="AlphaFoldDB" id="A0A9D9INA2"/>
<accession>A0A9D9INA2</accession>
<proteinExistence type="predicted"/>
<reference evidence="2" key="1">
    <citation type="submission" date="2020-10" db="EMBL/GenBank/DDBJ databases">
        <authorList>
            <person name="Gilroy R."/>
        </authorList>
    </citation>
    <scope>NUCLEOTIDE SEQUENCE</scope>
    <source>
        <strain evidence="2">B1-13419</strain>
    </source>
</reference>
<dbReference type="PANTHER" id="PTHR37809:SF1">
    <property type="entry name" value="RIBOSOMAL PROTEIN S12 METHYLTHIOTRANSFERASE ACCESSORY FACTOR YCAO"/>
    <property type="match status" value="1"/>
</dbReference>